<evidence type="ECO:0000256" key="4">
    <source>
        <dbReference type="ARBA" id="ARBA00022490"/>
    </source>
</evidence>
<dbReference type="GO" id="GO:0005654">
    <property type="term" value="C:nucleoplasm"/>
    <property type="evidence" value="ECO:0007669"/>
    <property type="project" value="UniProtKB-SubCell"/>
</dbReference>
<dbReference type="GO" id="GO:0016363">
    <property type="term" value="C:nuclear matrix"/>
    <property type="evidence" value="ECO:0007669"/>
    <property type="project" value="UniProtKB-SubCell"/>
</dbReference>
<keyword evidence="8" id="KW-0539">Nucleus</keyword>
<protein>
    <recommendedName>
        <fullName evidence="10">Keratin, type II cytoskeletal 8</fullName>
    </recommendedName>
    <alternativeName>
        <fullName evidence="12">Cytokeratin-8</fullName>
    </alternativeName>
    <alternativeName>
        <fullName evidence="11">Keratin-8</fullName>
    </alternativeName>
</protein>
<proteinExistence type="inferred from homology"/>
<evidence type="ECO:0000256" key="7">
    <source>
        <dbReference type="ARBA" id="ARBA00023054"/>
    </source>
</evidence>
<feature type="domain" description="IF rod" evidence="16">
    <location>
        <begin position="54"/>
        <end position="365"/>
    </location>
</feature>
<reference evidence="17" key="2">
    <citation type="submission" date="2025-08" db="UniProtKB">
        <authorList>
            <consortium name="Ensembl"/>
        </authorList>
    </citation>
    <scope>IDENTIFICATION</scope>
</reference>
<dbReference type="PANTHER" id="PTHR45616">
    <property type="entry name" value="GATA-TYPE DOMAIN-CONTAINING PROTEIN"/>
    <property type="match status" value="1"/>
</dbReference>
<keyword evidence="18" id="KW-1185">Reference proteome</keyword>
<keyword evidence="4" id="KW-0963">Cytoplasm</keyword>
<comment type="similarity">
    <text evidence="13">Belongs to the intermediate filament family.</text>
</comment>
<dbReference type="Gene3D" id="1.20.5.1160">
    <property type="entry name" value="Vasodilator-stimulated phosphoprotein"/>
    <property type="match status" value="1"/>
</dbReference>
<dbReference type="Gene3D" id="1.20.5.500">
    <property type="entry name" value="Single helix bin"/>
    <property type="match status" value="1"/>
</dbReference>
<evidence type="ECO:0000313" key="18">
    <source>
        <dbReference type="Proteomes" id="UP000694397"/>
    </source>
</evidence>
<feature type="region of interest" description="Disordered" evidence="15">
    <location>
        <begin position="380"/>
        <end position="407"/>
    </location>
</feature>
<accession>A0A8C9V252</accession>
<evidence type="ECO:0000256" key="10">
    <source>
        <dbReference type="ARBA" id="ARBA00039429"/>
    </source>
</evidence>
<evidence type="ECO:0000256" key="6">
    <source>
        <dbReference type="ARBA" id="ARBA00022754"/>
    </source>
</evidence>
<evidence type="ECO:0000256" key="11">
    <source>
        <dbReference type="ARBA" id="ARBA00042886"/>
    </source>
</evidence>
<evidence type="ECO:0000256" key="14">
    <source>
        <dbReference type="SAM" id="Coils"/>
    </source>
</evidence>
<keyword evidence="7 14" id="KW-0175">Coiled coil</keyword>
<dbReference type="GeneID" id="108924233"/>
<dbReference type="OrthoDB" id="2441647at2759"/>
<keyword evidence="6 13" id="KW-0403">Intermediate filament</keyword>
<dbReference type="InterPro" id="IPR018039">
    <property type="entry name" value="IF_conserved"/>
</dbReference>
<dbReference type="PROSITE" id="PS51842">
    <property type="entry name" value="IF_ROD_2"/>
    <property type="match status" value="1"/>
</dbReference>
<dbReference type="FunFam" id="1.20.5.1160:FF:000001">
    <property type="entry name" value="Keratin type II"/>
    <property type="match status" value="1"/>
</dbReference>
<name>A0A8C9V252_SCLFO</name>
<dbReference type="Ensembl" id="ENSSFOT00015014411.2">
    <property type="protein sequence ID" value="ENSSFOP00015014239.2"/>
    <property type="gene ID" value="ENSSFOG00015009184.2"/>
</dbReference>
<reference evidence="17" key="3">
    <citation type="submission" date="2025-09" db="UniProtKB">
        <authorList>
            <consortium name="Ensembl"/>
        </authorList>
    </citation>
    <scope>IDENTIFICATION</scope>
</reference>
<dbReference type="PROSITE" id="PS00226">
    <property type="entry name" value="IF_ROD_1"/>
    <property type="match status" value="1"/>
</dbReference>
<evidence type="ECO:0000256" key="1">
    <source>
        <dbReference type="ARBA" id="ARBA00004109"/>
    </source>
</evidence>
<dbReference type="FunFam" id="1.20.5.170:FF:000004">
    <property type="entry name" value="Keratin, type II cytoskeletal 5"/>
    <property type="match status" value="1"/>
</dbReference>
<reference evidence="17 18" key="1">
    <citation type="submission" date="2019-04" db="EMBL/GenBank/DDBJ databases">
        <authorList>
            <consortium name="Wellcome Sanger Institute Data Sharing"/>
        </authorList>
    </citation>
    <scope>NUCLEOTIDE SEQUENCE [LARGE SCALE GENOMIC DNA]</scope>
</reference>
<evidence type="ECO:0000256" key="13">
    <source>
        <dbReference type="RuleBase" id="RU000685"/>
    </source>
</evidence>
<evidence type="ECO:0000256" key="5">
    <source>
        <dbReference type="ARBA" id="ARBA00022744"/>
    </source>
</evidence>
<dbReference type="AlphaFoldDB" id="A0A8C9V252"/>
<evidence type="ECO:0000256" key="15">
    <source>
        <dbReference type="SAM" id="MobiDB-lite"/>
    </source>
</evidence>
<dbReference type="SMART" id="SM01391">
    <property type="entry name" value="Filament"/>
    <property type="match status" value="1"/>
</dbReference>
<feature type="region of interest" description="Disordered" evidence="15">
    <location>
        <begin position="1"/>
        <end position="24"/>
    </location>
</feature>
<dbReference type="GO" id="GO:0045095">
    <property type="term" value="C:keratin filament"/>
    <property type="evidence" value="ECO:0007669"/>
    <property type="project" value="InterPro"/>
</dbReference>
<dbReference type="GeneTree" id="ENSGT00940000161090"/>
<evidence type="ECO:0000256" key="12">
    <source>
        <dbReference type="ARBA" id="ARBA00042964"/>
    </source>
</evidence>
<keyword evidence="5" id="KW-0416">Keratin</keyword>
<dbReference type="PANTHER" id="PTHR45616:SF26">
    <property type="entry name" value="KERATIN, TYPE II CYTOSKELETAL 8"/>
    <property type="match status" value="1"/>
</dbReference>
<evidence type="ECO:0000256" key="3">
    <source>
        <dbReference type="ARBA" id="ARBA00004642"/>
    </source>
</evidence>
<evidence type="ECO:0000256" key="2">
    <source>
        <dbReference type="ARBA" id="ARBA00004496"/>
    </source>
</evidence>
<dbReference type="Gene3D" id="1.20.5.170">
    <property type="match status" value="1"/>
</dbReference>
<feature type="compositionally biased region" description="Basic and acidic residues" evidence="15">
    <location>
        <begin position="1"/>
        <end position="12"/>
    </location>
</feature>
<dbReference type="GO" id="GO:0005737">
    <property type="term" value="C:cytoplasm"/>
    <property type="evidence" value="ECO:0007669"/>
    <property type="project" value="UniProtKB-SubCell"/>
</dbReference>
<feature type="coiled-coil region" evidence="14">
    <location>
        <begin position="58"/>
        <end position="336"/>
    </location>
</feature>
<sequence length="437" mass="50270">MSYSGRTRDPRPPNRRSSASRLSYPSVVVASPALLRSAPSVHVDENDRQAKSEETKQIVNLNNKFVKFIDKVRDLEQKNKVLETRLKILLEQETYKANINDIVAELTNNLKQQVDGLTQDQKRLEVELNCSQDQVERNRNKYEDELQKKTEVENEFVLAKKEVDDNYLNKLGLEVQLEELMSKLDFLRRGYDEEIKELQSQIHNTTVVLPANNGRALDMEEVVQEVKAQYQEVAERGREEAEQWHKKKMDDMTQKAGKHEQELRELRKEIADIQRLIQRLTLEMESLKNQKGNLEAAIDDAEQRGQEARDEAKAHIRELEEALSRAKQDMASQLRDYQALMNLKLALDIEIATYRKLLEGEEMRIADQGVRGYQRSPFDRLDVQGQQPPGTASEELTKVTPPTGSVAKLTPRKSIVIKTIETKDGRVLSEKSHISGE</sequence>
<gene>
    <name evidence="17" type="primary">LOC108924233</name>
</gene>
<comment type="subcellular location">
    <subcellularLocation>
        <location evidence="2">Cytoplasm</location>
    </subcellularLocation>
    <subcellularLocation>
        <location evidence="1">Nucleus matrix</location>
    </subcellularLocation>
    <subcellularLocation>
        <location evidence="3">Nucleus</location>
        <location evidence="3">Nucleoplasm</location>
    </subcellularLocation>
</comment>
<dbReference type="KEGG" id="sfm:108924233"/>
<dbReference type="InterPro" id="IPR003054">
    <property type="entry name" value="Keratin_II"/>
</dbReference>
<dbReference type="InterPro" id="IPR039008">
    <property type="entry name" value="IF_rod_dom"/>
</dbReference>
<dbReference type="Proteomes" id="UP000694397">
    <property type="component" value="Chromosome 21"/>
</dbReference>
<organism evidence="17 18">
    <name type="scientific">Scleropages formosus</name>
    <name type="common">Asian bonytongue</name>
    <name type="synonym">Osteoglossum formosum</name>
    <dbReference type="NCBI Taxonomy" id="113540"/>
    <lineage>
        <taxon>Eukaryota</taxon>
        <taxon>Metazoa</taxon>
        <taxon>Chordata</taxon>
        <taxon>Craniata</taxon>
        <taxon>Vertebrata</taxon>
        <taxon>Euteleostomi</taxon>
        <taxon>Actinopterygii</taxon>
        <taxon>Neopterygii</taxon>
        <taxon>Teleostei</taxon>
        <taxon>Osteoglossocephala</taxon>
        <taxon>Osteoglossomorpha</taxon>
        <taxon>Osteoglossiformes</taxon>
        <taxon>Osteoglossidae</taxon>
        <taxon>Scleropages</taxon>
    </lineage>
</organism>
<evidence type="ECO:0000256" key="9">
    <source>
        <dbReference type="ARBA" id="ARBA00037766"/>
    </source>
</evidence>
<comment type="function">
    <text evidence="9">Together with KRT19, helps to link the contractile apparatus to dystrophin at the costameres of striated muscle.</text>
</comment>
<evidence type="ECO:0000259" key="16">
    <source>
        <dbReference type="PROSITE" id="PS51842"/>
    </source>
</evidence>
<evidence type="ECO:0000313" key="17">
    <source>
        <dbReference type="Ensembl" id="ENSSFOP00015014239.2"/>
    </source>
</evidence>
<dbReference type="Pfam" id="PF00038">
    <property type="entry name" value="Filament"/>
    <property type="match status" value="1"/>
</dbReference>
<dbReference type="RefSeq" id="XP_018590977.2">
    <property type="nucleotide sequence ID" value="XM_018735461.2"/>
</dbReference>
<dbReference type="PRINTS" id="PR01276">
    <property type="entry name" value="TYPE2KERATIN"/>
</dbReference>
<evidence type="ECO:0000256" key="8">
    <source>
        <dbReference type="ARBA" id="ARBA00023242"/>
    </source>
</evidence>
<dbReference type="SUPFAM" id="SSF46579">
    <property type="entry name" value="Prefoldin"/>
    <property type="match status" value="1"/>
</dbReference>
<dbReference type="SUPFAM" id="SSF64593">
    <property type="entry name" value="Intermediate filament protein, coiled coil region"/>
    <property type="match status" value="3"/>
</dbReference>